<accession>A0AAP2CQF9</accession>
<keyword evidence="3" id="KW-1185">Reference proteome</keyword>
<dbReference type="Proteomes" id="UP001315686">
    <property type="component" value="Unassembled WGS sequence"/>
</dbReference>
<feature type="domain" description="Tetrapyrrole biosynthesis uroporphyrinogen III synthase" evidence="1">
    <location>
        <begin position="34"/>
        <end position="226"/>
    </location>
</feature>
<dbReference type="AlphaFoldDB" id="A0AAP2CQF9"/>
<dbReference type="GO" id="GO:0004852">
    <property type="term" value="F:uroporphyrinogen-III synthase activity"/>
    <property type="evidence" value="ECO:0007669"/>
    <property type="project" value="InterPro"/>
</dbReference>
<dbReference type="CDD" id="cd06578">
    <property type="entry name" value="HemD"/>
    <property type="match status" value="1"/>
</dbReference>
<evidence type="ECO:0000259" key="1">
    <source>
        <dbReference type="Pfam" id="PF02602"/>
    </source>
</evidence>
<dbReference type="InterPro" id="IPR003754">
    <property type="entry name" value="4pyrrol_synth_uPrphyn_synth"/>
</dbReference>
<dbReference type="Gene3D" id="3.40.50.10090">
    <property type="match status" value="2"/>
</dbReference>
<name>A0AAP2CQF9_9RHOB</name>
<evidence type="ECO:0000313" key="3">
    <source>
        <dbReference type="Proteomes" id="UP001315686"/>
    </source>
</evidence>
<protein>
    <submittedName>
        <fullName evidence="2">Uroporphyrinogen-III synthase</fullName>
    </submittedName>
</protein>
<dbReference type="RefSeq" id="WP_327793960.1">
    <property type="nucleotide sequence ID" value="NZ_JADQAZ010000002.1"/>
</dbReference>
<evidence type="ECO:0000313" key="2">
    <source>
        <dbReference type="EMBL" id="MBT0957736.1"/>
    </source>
</evidence>
<proteinExistence type="predicted"/>
<gene>
    <name evidence="2" type="ORF">IV417_10070</name>
</gene>
<organism evidence="2 3">
    <name type="scientific">Harenicola maris</name>
    <dbReference type="NCBI Taxonomy" id="2841044"/>
    <lineage>
        <taxon>Bacteria</taxon>
        <taxon>Pseudomonadati</taxon>
        <taxon>Pseudomonadota</taxon>
        <taxon>Alphaproteobacteria</taxon>
        <taxon>Rhodobacterales</taxon>
        <taxon>Paracoccaceae</taxon>
        <taxon>Harenicola</taxon>
    </lineage>
</organism>
<comment type="caution">
    <text evidence="2">The sequence shown here is derived from an EMBL/GenBank/DDBJ whole genome shotgun (WGS) entry which is preliminary data.</text>
</comment>
<dbReference type="GO" id="GO:0033014">
    <property type="term" value="P:tetrapyrrole biosynthetic process"/>
    <property type="evidence" value="ECO:0007669"/>
    <property type="project" value="InterPro"/>
</dbReference>
<dbReference type="EMBL" id="JADQAZ010000002">
    <property type="protein sequence ID" value="MBT0957736.1"/>
    <property type="molecule type" value="Genomic_DNA"/>
</dbReference>
<dbReference type="Pfam" id="PF02602">
    <property type="entry name" value="HEM4"/>
    <property type="match status" value="1"/>
</dbReference>
<sequence>MNIEDAILLLTRPVAGSDRFADQVVQSLGAPGRIVISPVLQIGYFGGLPELPEVFAAAFTSAEGVAAFVRFSGWRGRAYCVGPRTGAVAREAGFDVVAGSGGAAELAEVILAQPPGCEVVHFAGQYHRGNLVEGLQARGQSARRVILYHQHEVPLSAEAVQALAAPGLVLLPIFSPRSARILSAQIGNSAKNLCICALSPAVAADCAFGNGVDLTVASEPTAKGMVDALSQSLRAA</sequence>
<reference evidence="2 3" key="1">
    <citation type="journal article" date="2021" name="Arch. Microbiol.">
        <title>Harenicola maris gen. nov., sp. nov. isolated from the Sea of Japan shallow sediments.</title>
        <authorList>
            <person name="Romanenko L.A."/>
            <person name="Kurilenko V.V."/>
            <person name="Chernysheva N.Y."/>
            <person name="Tekutyeva L.A."/>
            <person name="Velansky P.V."/>
            <person name="Svetashev V.I."/>
            <person name="Isaeva M.P."/>
        </authorList>
    </citation>
    <scope>NUCLEOTIDE SEQUENCE [LARGE SCALE GENOMIC DNA]</scope>
    <source>
        <strain evidence="2 3">KMM 3653</strain>
    </source>
</reference>
<dbReference type="SUPFAM" id="SSF69618">
    <property type="entry name" value="HemD-like"/>
    <property type="match status" value="1"/>
</dbReference>
<dbReference type="InterPro" id="IPR036108">
    <property type="entry name" value="4pyrrol_syn_uPrphyn_synt_sf"/>
</dbReference>